<dbReference type="Proteomes" id="UP000193411">
    <property type="component" value="Unassembled WGS sequence"/>
</dbReference>
<feature type="coiled-coil region" evidence="1">
    <location>
        <begin position="48"/>
        <end position="107"/>
    </location>
</feature>
<dbReference type="EMBL" id="MCFL01000035">
    <property type="protein sequence ID" value="ORZ33502.1"/>
    <property type="molecule type" value="Genomic_DNA"/>
</dbReference>
<reference evidence="3 4" key="1">
    <citation type="submission" date="2016-07" db="EMBL/GenBank/DDBJ databases">
        <title>Pervasive Adenine N6-methylation of Active Genes in Fungi.</title>
        <authorList>
            <consortium name="DOE Joint Genome Institute"/>
            <person name="Mondo S.J."/>
            <person name="Dannebaum R.O."/>
            <person name="Kuo R.C."/>
            <person name="Labutti K."/>
            <person name="Haridas S."/>
            <person name="Kuo A."/>
            <person name="Salamov A."/>
            <person name="Ahrendt S.R."/>
            <person name="Lipzen A."/>
            <person name="Sullivan W."/>
            <person name="Andreopoulos W.B."/>
            <person name="Clum A."/>
            <person name="Lindquist E."/>
            <person name="Daum C."/>
            <person name="Ramamoorthy G.K."/>
            <person name="Gryganskyi A."/>
            <person name="Culley D."/>
            <person name="Magnuson J.K."/>
            <person name="James T.Y."/>
            <person name="O'Malley M.A."/>
            <person name="Stajich J.E."/>
            <person name="Spatafora J.W."/>
            <person name="Visel A."/>
            <person name="Grigoriev I.V."/>
        </authorList>
    </citation>
    <scope>NUCLEOTIDE SEQUENCE [LARGE SCALE GENOMIC DNA]</scope>
    <source>
        <strain evidence="3 4">PL171</strain>
    </source>
</reference>
<dbReference type="AlphaFoldDB" id="A0A1Y2HK79"/>
<comment type="caution">
    <text evidence="3">The sequence shown here is derived from an EMBL/GenBank/DDBJ whole genome shotgun (WGS) entry which is preliminary data.</text>
</comment>
<keyword evidence="4" id="KW-1185">Reference proteome</keyword>
<protein>
    <submittedName>
        <fullName evidence="3">Uncharacterized protein</fullName>
    </submittedName>
</protein>
<feature type="region of interest" description="Disordered" evidence="2">
    <location>
        <begin position="142"/>
        <end position="173"/>
    </location>
</feature>
<accession>A0A1Y2HK79</accession>
<feature type="region of interest" description="Disordered" evidence="2">
    <location>
        <begin position="253"/>
        <end position="311"/>
    </location>
</feature>
<feature type="compositionally biased region" description="Polar residues" evidence="2">
    <location>
        <begin position="192"/>
        <end position="210"/>
    </location>
</feature>
<feature type="compositionally biased region" description="Polar residues" evidence="2">
    <location>
        <begin position="270"/>
        <end position="286"/>
    </location>
</feature>
<feature type="region of interest" description="Disordered" evidence="2">
    <location>
        <begin position="191"/>
        <end position="210"/>
    </location>
</feature>
<gene>
    <name evidence="3" type="ORF">BCR44DRAFT_1514679</name>
</gene>
<evidence type="ECO:0000256" key="2">
    <source>
        <dbReference type="SAM" id="MobiDB-lite"/>
    </source>
</evidence>
<organism evidence="3 4">
    <name type="scientific">Catenaria anguillulae PL171</name>
    <dbReference type="NCBI Taxonomy" id="765915"/>
    <lineage>
        <taxon>Eukaryota</taxon>
        <taxon>Fungi</taxon>
        <taxon>Fungi incertae sedis</taxon>
        <taxon>Blastocladiomycota</taxon>
        <taxon>Blastocladiomycetes</taxon>
        <taxon>Blastocladiales</taxon>
        <taxon>Catenariaceae</taxon>
        <taxon>Catenaria</taxon>
    </lineage>
</organism>
<proteinExistence type="predicted"/>
<evidence type="ECO:0000313" key="4">
    <source>
        <dbReference type="Proteomes" id="UP000193411"/>
    </source>
</evidence>
<sequence>MHYSSSPAMPPMPAIDQTLALLELQDTILNRIRLESRLWSLRTELAAVEADENQARAAQVEAERAVEEAKKKTERAAEKGRTIKVELRFLTEQIAEFDKEMTEYKAQLVQSAATPEPSVVPHDHDVHPSAAALLMAGAGRYTDEPQQHQHQHQQQKPIGSEYRCQGPSQPIKQEHAHDPFLSHARHLRDTIGTASSPSTPSVVAQHQSTSHTAARAAFESFRPSAMASSSLPAVKPIRMDQSCSPALAASRTDISSWGHPSTGGWDPLASQLSTSSAVDSVPTADQNHPAASATDTDTDDTSTEKPANPYELKSQRLITAVTELTGKEPEKFCVDGRTYFLAGPLAGVFSPSLKDPNKAASAHARKYGCDASGQFREGVRKQGGRWAMTIEAFEDYVLSHLRSPRFIKY</sequence>
<name>A0A1Y2HK79_9FUNG</name>
<evidence type="ECO:0000256" key="1">
    <source>
        <dbReference type="SAM" id="Coils"/>
    </source>
</evidence>
<keyword evidence="1" id="KW-0175">Coiled coil</keyword>
<evidence type="ECO:0000313" key="3">
    <source>
        <dbReference type="EMBL" id="ORZ33502.1"/>
    </source>
</evidence>